<proteinExistence type="predicted"/>
<evidence type="ECO:0000256" key="4">
    <source>
        <dbReference type="ARBA" id="ARBA00023242"/>
    </source>
</evidence>
<dbReference type="EnsemblMetazoa" id="GPPI044090-RA">
    <property type="protein sequence ID" value="GPPI044090-PA"/>
    <property type="gene ID" value="GPPI044090"/>
</dbReference>
<dbReference type="InterPro" id="IPR003195">
    <property type="entry name" value="TFIID_TAF13"/>
</dbReference>
<dbReference type="Proteomes" id="UP000092460">
    <property type="component" value="Unassembled WGS sequence"/>
</dbReference>
<keyword evidence="4" id="KW-0539">Nucleus</keyword>
<dbReference type="GO" id="GO:0006366">
    <property type="term" value="P:transcription by RNA polymerase II"/>
    <property type="evidence" value="ECO:0007669"/>
    <property type="project" value="InterPro"/>
</dbReference>
<dbReference type="InterPro" id="IPR009072">
    <property type="entry name" value="Histone-fold"/>
</dbReference>
<dbReference type="VEuPathDB" id="VectorBase:GPPI044090"/>
<accession>A0A1B0BYA2</accession>
<dbReference type="Gene3D" id="1.10.20.10">
    <property type="entry name" value="Histone, subunit A"/>
    <property type="match status" value="1"/>
</dbReference>
<keyword evidence="6" id="KW-1185">Reference proteome</keyword>
<keyword evidence="2" id="KW-0805">Transcription regulation</keyword>
<evidence type="ECO:0000313" key="6">
    <source>
        <dbReference type="Proteomes" id="UP000092460"/>
    </source>
</evidence>
<evidence type="ECO:0000256" key="2">
    <source>
        <dbReference type="ARBA" id="ARBA00023015"/>
    </source>
</evidence>
<dbReference type="GO" id="GO:0005634">
    <property type="term" value="C:nucleus"/>
    <property type="evidence" value="ECO:0007669"/>
    <property type="project" value="UniProtKB-SubCell"/>
</dbReference>
<protein>
    <submittedName>
        <fullName evidence="5">Uncharacterized protein</fullName>
    </submittedName>
</protein>
<dbReference type="EMBL" id="JXJN01022551">
    <property type="status" value="NOT_ANNOTATED_CDS"/>
    <property type="molecule type" value="Genomic_DNA"/>
</dbReference>
<sequence>MTEFTELCDDLIENSDISSISKKRRYSAATAASKPDITENNTKGDIMGAESCIDSLPLNSFANGYLPRRSILPNSSIQHMPLSKTVNLPEDLVIEFIIEMTRKAMEIWWTGRVQVEDTIFLKYAPGKDKELLTMNEGLKKAHLAFNEIKCLGQCGSKL</sequence>
<evidence type="ECO:0000256" key="1">
    <source>
        <dbReference type="ARBA" id="ARBA00004123"/>
    </source>
</evidence>
<keyword evidence="3" id="KW-0804">Transcription</keyword>
<reference evidence="6" key="1">
    <citation type="submission" date="2015-01" db="EMBL/GenBank/DDBJ databases">
        <authorList>
            <person name="Aksoy S."/>
            <person name="Warren W."/>
            <person name="Wilson R.K."/>
        </authorList>
    </citation>
    <scope>NUCLEOTIDE SEQUENCE [LARGE SCALE GENOMIC DNA]</scope>
    <source>
        <strain evidence="6">IAEA</strain>
    </source>
</reference>
<name>A0A1B0BYA2_9MUSC</name>
<organism evidence="5 6">
    <name type="scientific">Glossina palpalis gambiensis</name>
    <dbReference type="NCBI Taxonomy" id="67801"/>
    <lineage>
        <taxon>Eukaryota</taxon>
        <taxon>Metazoa</taxon>
        <taxon>Ecdysozoa</taxon>
        <taxon>Arthropoda</taxon>
        <taxon>Hexapoda</taxon>
        <taxon>Insecta</taxon>
        <taxon>Pterygota</taxon>
        <taxon>Neoptera</taxon>
        <taxon>Endopterygota</taxon>
        <taxon>Diptera</taxon>
        <taxon>Brachycera</taxon>
        <taxon>Muscomorpha</taxon>
        <taxon>Hippoboscoidea</taxon>
        <taxon>Glossinidae</taxon>
        <taxon>Glossina</taxon>
    </lineage>
</organism>
<dbReference type="AlphaFoldDB" id="A0A1B0BYA2"/>
<dbReference type="Pfam" id="PF02269">
    <property type="entry name" value="TFIID-18kDa"/>
    <property type="match status" value="1"/>
</dbReference>
<dbReference type="STRING" id="67801.A0A1B0BYA2"/>
<reference evidence="5" key="2">
    <citation type="submission" date="2020-05" db="UniProtKB">
        <authorList>
            <consortium name="EnsemblMetazoa"/>
        </authorList>
    </citation>
    <scope>IDENTIFICATION</scope>
    <source>
        <strain evidence="5">IAEA</strain>
    </source>
</reference>
<comment type="subcellular location">
    <subcellularLocation>
        <location evidence="1">Nucleus</location>
    </subcellularLocation>
</comment>
<evidence type="ECO:0000256" key="3">
    <source>
        <dbReference type="ARBA" id="ARBA00023163"/>
    </source>
</evidence>
<evidence type="ECO:0000313" key="5">
    <source>
        <dbReference type="EnsemblMetazoa" id="GPPI044090-PA"/>
    </source>
</evidence>
<dbReference type="GO" id="GO:0046982">
    <property type="term" value="F:protein heterodimerization activity"/>
    <property type="evidence" value="ECO:0007669"/>
    <property type="project" value="InterPro"/>
</dbReference>